<dbReference type="Gene3D" id="3.40.33.10">
    <property type="entry name" value="CAP"/>
    <property type="match status" value="1"/>
</dbReference>
<dbReference type="InterPro" id="IPR014044">
    <property type="entry name" value="CAP_dom"/>
</dbReference>
<evidence type="ECO:0000313" key="3">
    <source>
        <dbReference type="Proteomes" id="UP000271624"/>
    </source>
</evidence>
<dbReference type="SUPFAM" id="SSF55797">
    <property type="entry name" value="PR-1-like"/>
    <property type="match status" value="1"/>
</dbReference>
<dbReference type="EMBL" id="RSCL01000095">
    <property type="protein sequence ID" value="RUS92259.1"/>
    <property type="molecule type" value="Genomic_DNA"/>
</dbReference>
<comment type="caution">
    <text evidence="2">The sequence shown here is derived from an EMBL/GenBank/DDBJ whole genome shotgun (WGS) entry which is preliminary data.</text>
</comment>
<dbReference type="CDD" id="cd05379">
    <property type="entry name" value="CAP_bacterial"/>
    <property type="match status" value="1"/>
</dbReference>
<dbReference type="PANTHER" id="PTHR31157">
    <property type="entry name" value="SCP DOMAIN-CONTAINING PROTEIN"/>
    <property type="match status" value="1"/>
</dbReference>
<dbReference type="AlphaFoldDB" id="A0A433UEB1"/>
<sequence length="192" mass="20787">MKSNFVTYKVASTAMLAISALSCLSMKKNMTNFTIKTGLLSAAILLLNVGIAQQAHANSANEVIQLVNQARSQGRVCGNQRFGAAGLLNRNGSLMNASQSHSTDMARTRKMSHTGSNGSSMSDRATRAGYRWRGIAENVAAGQKSSRSVVQAWLKSPGHCKNIMNPNYNEAGLGLARGRNNVLYWTMMFGRR</sequence>
<keyword evidence="3" id="KW-1185">Reference proteome</keyword>
<reference evidence="2" key="2">
    <citation type="journal article" date="2019" name="Genome Biol. Evol.">
        <title>Day and night: Metabolic profiles and evolutionary relationships of six axenic non-marine cyanobacteria.</title>
        <authorList>
            <person name="Will S.E."/>
            <person name="Henke P."/>
            <person name="Boedeker C."/>
            <person name="Huang S."/>
            <person name="Brinkmann H."/>
            <person name="Rohde M."/>
            <person name="Jarek M."/>
            <person name="Friedl T."/>
            <person name="Seufert S."/>
            <person name="Schumacher M."/>
            <person name="Overmann J."/>
            <person name="Neumann-Schaal M."/>
            <person name="Petersen J."/>
        </authorList>
    </citation>
    <scope>NUCLEOTIDE SEQUENCE [LARGE SCALE GENOMIC DNA]</scope>
    <source>
        <strain evidence="2">PCC 7102</strain>
    </source>
</reference>
<organism evidence="2 3">
    <name type="scientific">Dulcicalothrix desertica PCC 7102</name>
    <dbReference type="NCBI Taxonomy" id="232991"/>
    <lineage>
        <taxon>Bacteria</taxon>
        <taxon>Bacillati</taxon>
        <taxon>Cyanobacteriota</taxon>
        <taxon>Cyanophyceae</taxon>
        <taxon>Nostocales</taxon>
        <taxon>Calotrichaceae</taxon>
        <taxon>Dulcicalothrix</taxon>
    </lineage>
</organism>
<evidence type="ECO:0000259" key="1">
    <source>
        <dbReference type="Pfam" id="PF00188"/>
    </source>
</evidence>
<accession>A0A433UEB1</accession>
<reference evidence="2" key="1">
    <citation type="submission" date="2018-12" db="EMBL/GenBank/DDBJ databases">
        <authorList>
            <person name="Will S."/>
            <person name="Neumann-Schaal M."/>
            <person name="Henke P."/>
        </authorList>
    </citation>
    <scope>NUCLEOTIDE SEQUENCE</scope>
    <source>
        <strain evidence="2">PCC 7102</strain>
    </source>
</reference>
<dbReference type="InterPro" id="IPR035940">
    <property type="entry name" value="CAP_sf"/>
</dbReference>
<feature type="domain" description="SCP" evidence="1">
    <location>
        <begin position="66"/>
        <end position="189"/>
    </location>
</feature>
<evidence type="ECO:0000313" key="2">
    <source>
        <dbReference type="EMBL" id="RUS92259.1"/>
    </source>
</evidence>
<protein>
    <recommendedName>
        <fullName evidence="1">SCP domain-containing protein</fullName>
    </recommendedName>
</protein>
<dbReference type="Proteomes" id="UP000271624">
    <property type="component" value="Unassembled WGS sequence"/>
</dbReference>
<name>A0A433UEB1_9CYAN</name>
<dbReference type="Pfam" id="PF00188">
    <property type="entry name" value="CAP"/>
    <property type="match status" value="1"/>
</dbReference>
<proteinExistence type="predicted"/>
<dbReference type="PANTHER" id="PTHR31157:SF1">
    <property type="entry name" value="SCP DOMAIN-CONTAINING PROTEIN"/>
    <property type="match status" value="1"/>
</dbReference>
<dbReference type="PROSITE" id="PS51257">
    <property type="entry name" value="PROKAR_LIPOPROTEIN"/>
    <property type="match status" value="1"/>
</dbReference>
<gene>
    <name evidence="2" type="ORF">DSM106972_099680</name>
</gene>